<keyword evidence="3" id="KW-1185">Reference proteome</keyword>
<comment type="caution">
    <text evidence="2">The sequence shown here is derived from an EMBL/GenBank/DDBJ whole genome shotgun (WGS) entry which is preliminary data.</text>
</comment>
<sequence>MLNFSIMIKKAEKKSNYRNNLWIIFWLLIKFLYLCAPIL</sequence>
<dbReference type="AlphaFoldDB" id="A0A170YUJ5"/>
<name>A0A170YUJ5_9BACT</name>
<proteinExistence type="predicted"/>
<keyword evidence="1" id="KW-1133">Transmembrane helix</keyword>
<protein>
    <submittedName>
        <fullName evidence="2">Uncharacterized protein</fullName>
    </submittedName>
</protein>
<accession>A0A170YUJ5</accession>
<reference evidence="3" key="1">
    <citation type="submission" date="2016-04" db="EMBL/GenBank/DDBJ databases">
        <title>Draft genome sequence of Paludibacter jiangxiensis strain NM7.</title>
        <authorList>
            <person name="Qiu Y."/>
            <person name="Matsuura N."/>
            <person name="Ohashi A."/>
            <person name="Tourlousse M.D."/>
            <person name="Sekiguchi Y."/>
        </authorList>
    </citation>
    <scope>NUCLEOTIDE SEQUENCE [LARGE SCALE GENOMIC DNA]</scope>
    <source>
        <strain evidence="3">NM7</strain>
    </source>
</reference>
<evidence type="ECO:0000313" key="2">
    <source>
        <dbReference type="EMBL" id="GAT62074.1"/>
    </source>
</evidence>
<organism evidence="2 3">
    <name type="scientific">Paludibacter jiangxiensis</name>
    <dbReference type="NCBI Taxonomy" id="681398"/>
    <lineage>
        <taxon>Bacteria</taxon>
        <taxon>Pseudomonadati</taxon>
        <taxon>Bacteroidota</taxon>
        <taxon>Bacteroidia</taxon>
        <taxon>Bacteroidales</taxon>
        <taxon>Paludibacteraceae</taxon>
        <taxon>Paludibacter</taxon>
    </lineage>
</organism>
<feature type="transmembrane region" description="Helical" evidence="1">
    <location>
        <begin position="21"/>
        <end position="38"/>
    </location>
</feature>
<keyword evidence="1" id="KW-0472">Membrane</keyword>
<dbReference type="STRING" id="681398.PJIAN_1664"/>
<reference evidence="3" key="2">
    <citation type="journal article" date="2017" name="Genome Announc.">
        <title>Draft genome sequence of Paludibacter jiangxiensis NM7(T), a propionate-producing fermentative bacterium.</title>
        <authorList>
            <person name="Qiu Y.-L."/>
            <person name="Tourlousse D.M."/>
            <person name="Matsuura N."/>
            <person name="Ohashi A."/>
            <person name="Sekiguchi Y."/>
        </authorList>
    </citation>
    <scope>NUCLEOTIDE SEQUENCE [LARGE SCALE GENOMIC DNA]</scope>
    <source>
        <strain evidence="3">NM7</strain>
    </source>
</reference>
<keyword evidence="1" id="KW-0812">Transmembrane</keyword>
<gene>
    <name evidence="2" type="ORF">PJIAN_1664</name>
</gene>
<dbReference type="EMBL" id="BDCR01000001">
    <property type="protein sequence ID" value="GAT62074.1"/>
    <property type="molecule type" value="Genomic_DNA"/>
</dbReference>
<evidence type="ECO:0000313" key="3">
    <source>
        <dbReference type="Proteomes" id="UP000076586"/>
    </source>
</evidence>
<evidence type="ECO:0000256" key="1">
    <source>
        <dbReference type="SAM" id="Phobius"/>
    </source>
</evidence>
<dbReference type="Proteomes" id="UP000076586">
    <property type="component" value="Unassembled WGS sequence"/>
</dbReference>